<dbReference type="SUPFAM" id="SSF46689">
    <property type="entry name" value="Homeodomain-like"/>
    <property type="match status" value="1"/>
</dbReference>
<accession>A0ABN7Q5W9</accession>
<dbReference type="InterPro" id="IPR016032">
    <property type="entry name" value="Sig_transdc_resp-reg_C-effctor"/>
</dbReference>
<dbReference type="InterPro" id="IPR059106">
    <property type="entry name" value="WHD_MalT"/>
</dbReference>
<dbReference type="SUPFAM" id="SSF48452">
    <property type="entry name" value="TPR-like"/>
    <property type="match status" value="1"/>
</dbReference>
<dbReference type="SUPFAM" id="SSF52540">
    <property type="entry name" value="P-loop containing nucleoside triphosphate hydrolases"/>
    <property type="match status" value="1"/>
</dbReference>
<dbReference type="RefSeq" id="WP_211954719.1">
    <property type="nucleotide sequence ID" value="NZ_CAJPVI010000022.1"/>
</dbReference>
<organism evidence="6 7">
    <name type="scientific">Cupriavidus numazuensis</name>
    <dbReference type="NCBI Taxonomy" id="221992"/>
    <lineage>
        <taxon>Bacteria</taxon>
        <taxon>Pseudomonadati</taxon>
        <taxon>Pseudomonadota</taxon>
        <taxon>Betaproteobacteria</taxon>
        <taxon>Burkholderiales</taxon>
        <taxon>Burkholderiaceae</taxon>
        <taxon>Cupriavidus</taxon>
    </lineage>
</organism>
<name>A0ABN7Q5W9_9BURK</name>
<evidence type="ECO:0000256" key="3">
    <source>
        <dbReference type="ARBA" id="ARBA00023163"/>
    </source>
</evidence>
<dbReference type="InterPro" id="IPR009057">
    <property type="entry name" value="Homeodomain-like_sf"/>
</dbReference>
<dbReference type="EMBL" id="CAJPVI010000022">
    <property type="protein sequence ID" value="CAG2150274.1"/>
    <property type="molecule type" value="Genomic_DNA"/>
</dbReference>
<reference evidence="6 7" key="1">
    <citation type="submission" date="2021-03" db="EMBL/GenBank/DDBJ databases">
        <authorList>
            <person name="Peeters C."/>
        </authorList>
    </citation>
    <scope>NUCLEOTIDE SEQUENCE [LARGE SCALE GENOMIC DNA]</scope>
    <source>
        <strain evidence="6 7">LMG 26411</strain>
    </source>
</reference>
<dbReference type="Gene3D" id="1.25.40.10">
    <property type="entry name" value="Tetratricopeptide repeat domain"/>
    <property type="match status" value="1"/>
</dbReference>
<protein>
    <submittedName>
        <fullName evidence="6">HTH-type transcriptional regulator MalT</fullName>
    </submittedName>
</protein>
<dbReference type="InterPro" id="IPR000792">
    <property type="entry name" value="Tscrpt_reg_LuxR_C"/>
</dbReference>
<dbReference type="Pfam" id="PF25873">
    <property type="entry name" value="WHD_MalT"/>
    <property type="match status" value="1"/>
</dbReference>
<dbReference type="PRINTS" id="PR00038">
    <property type="entry name" value="HTHLUXR"/>
</dbReference>
<proteinExistence type="predicted"/>
<dbReference type="SMART" id="SM00421">
    <property type="entry name" value="HTH_LUXR"/>
    <property type="match status" value="1"/>
</dbReference>
<evidence type="ECO:0000256" key="1">
    <source>
        <dbReference type="ARBA" id="ARBA00023015"/>
    </source>
</evidence>
<evidence type="ECO:0000256" key="4">
    <source>
        <dbReference type="SAM" id="MobiDB-lite"/>
    </source>
</evidence>
<evidence type="ECO:0000313" key="6">
    <source>
        <dbReference type="EMBL" id="CAG2150274.1"/>
    </source>
</evidence>
<comment type="caution">
    <text evidence="6">The sequence shown here is derived from an EMBL/GenBank/DDBJ whole genome shotgun (WGS) entry which is preliminary data.</text>
</comment>
<dbReference type="InterPro" id="IPR041664">
    <property type="entry name" value="AAA_16"/>
</dbReference>
<feature type="region of interest" description="Disordered" evidence="4">
    <location>
        <begin position="749"/>
        <end position="784"/>
    </location>
</feature>
<dbReference type="Gene3D" id="3.40.50.300">
    <property type="entry name" value="P-loop containing nucleotide triphosphate hydrolases"/>
    <property type="match status" value="1"/>
</dbReference>
<sequence>MRIASRIVLSETERTELEALSAATAGNLRLAQRARMILLAAAGWQNKDIAAQIGVGRVQVARWRDRYAASRLAGIEQDLPRGAPPVRTDVARLVALARDAGPGVLSTRQLAAELGVSPASVSRHWRASGLPPRRGLALADKQPGADGVTVRAAEIVGLYIAEPEHAIVVALEADADLAGRAPASDAAARNSATYRRTLAASFMTALKVVHGGTAPAFQAGRASGWQGFLQTLAEHYPAGRPLLILADNPASHNDPGVRDVIAGQPWTVSFAAGQAAWMRAVQSLLRDAADGLPAGIPQVLAVIGEHARGPFQWIRSAGDAGYAQGQGAVPRAFTAQAFAPSPFAGMSAGRSFEAFTGTEFDSVATLPSAEPGLPRQYSALPPQSFLSLVPALDTRPGPMRPLQPVASAKLLPPRHARKLLPRERLMNRLLDARRQRCVVIQGQAGAGKTSTLMAWRKALISLGFDVSWLALAAEDNEPTRFFDCLLASLAEIDPAMARDAAMQVGGAEDDDAIEQWVIALVQALGPRERELVLMIDDLHHITDARIYRALQRLLDYAPPHLHLAFSSRSALPLALEALRAQGLLTEIDMRDLRFTAEESARFLEEQLGTIAPRDAAALHELTDGWVAGLQLFAVDLRARRSADYPLTKVRDPRTFAAFFEREVLGLLAPDDLALLTRMSTCHRFCADLCAAMPGETETPSRIGDRLARLESDNLFITQLDTHDRDVWYRIHPLLRETLLARLETGKDDVADTVDMSGPGTTDAPDKPADASPANPANDEHGPCAHGAARELHAAAWRWFDRRGHLDDAVYHAVRAGDADAAATMVEGCGHTLLKRGELPQLLGLVRRLPREQLQNRFGLLALVSFLQLYMRDVDGLGRSLERLEPLCDRSNAVHQYVICLLRAGRAVQVDDADTVLGMLPALWAIPPEADDLWWTARRNVLSWLFILRGEFDEARRLQDDTERRSSVPRSSLFGRYITAMSLVMEGEIERAGRSAREVLRESERQGVTFLGLTCMAAGLLADILYELNDPEGACQLLEPRIGMLERVSLPDVVLRALTLLSNAHWLAGRHAQASACLDRLEAYAARNNLARLQAEALTLRLRRHLQQAETERANTVFRQVQLLAQRYAGETGTVARHIALAAARAEVEMSLYTKDYAAAAARLEALLAREAGAKPLRIAALWLQLALARHATGNTRGARPAFLSALRTGHGAGLIRTLLDVTGGAPQVFLELAGEGIDEPVLAFYARRLQAAAVASGAAVSRLADEAAPIAVLSEREREILGLLAQAMSNKKIASVLNVSPETVKWHLKNIYAKLGVNGRGRAAARLRDIATQERGSVLAA</sequence>
<evidence type="ECO:0000256" key="2">
    <source>
        <dbReference type="ARBA" id="ARBA00023125"/>
    </source>
</evidence>
<keyword evidence="3" id="KW-0804">Transcription</keyword>
<dbReference type="CDD" id="cd06170">
    <property type="entry name" value="LuxR_C_like"/>
    <property type="match status" value="1"/>
</dbReference>
<dbReference type="InterPro" id="IPR027417">
    <property type="entry name" value="P-loop_NTPase"/>
</dbReference>
<keyword evidence="2" id="KW-0238">DNA-binding</keyword>
<dbReference type="PROSITE" id="PS50043">
    <property type="entry name" value="HTH_LUXR_2"/>
    <property type="match status" value="1"/>
</dbReference>
<dbReference type="PANTHER" id="PTHR44688:SF16">
    <property type="entry name" value="DNA-BINDING TRANSCRIPTIONAL ACTIVATOR DEVR_DOSR"/>
    <property type="match status" value="1"/>
</dbReference>
<keyword evidence="1" id="KW-0805">Transcription regulation</keyword>
<dbReference type="Pfam" id="PF00196">
    <property type="entry name" value="GerE"/>
    <property type="match status" value="1"/>
</dbReference>
<dbReference type="Pfam" id="PF13384">
    <property type="entry name" value="HTH_23"/>
    <property type="match status" value="1"/>
</dbReference>
<dbReference type="Gene3D" id="1.10.10.10">
    <property type="entry name" value="Winged helix-like DNA-binding domain superfamily/Winged helix DNA-binding domain"/>
    <property type="match status" value="1"/>
</dbReference>
<evidence type="ECO:0000259" key="5">
    <source>
        <dbReference type="PROSITE" id="PS50043"/>
    </source>
</evidence>
<dbReference type="Proteomes" id="UP000672657">
    <property type="component" value="Unassembled WGS sequence"/>
</dbReference>
<gene>
    <name evidence="6" type="primary">malT_8</name>
    <name evidence="6" type="ORF">LMG26411_03702</name>
</gene>
<dbReference type="PANTHER" id="PTHR44688">
    <property type="entry name" value="DNA-BINDING TRANSCRIPTIONAL ACTIVATOR DEVR_DOSR"/>
    <property type="match status" value="1"/>
</dbReference>
<keyword evidence="7" id="KW-1185">Reference proteome</keyword>
<feature type="domain" description="HTH luxR-type" evidence="5">
    <location>
        <begin position="1266"/>
        <end position="1331"/>
    </location>
</feature>
<dbReference type="SUPFAM" id="SSF46894">
    <property type="entry name" value="C-terminal effector domain of the bipartite response regulators"/>
    <property type="match status" value="1"/>
</dbReference>
<dbReference type="InterPro" id="IPR011990">
    <property type="entry name" value="TPR-like_helical_dom_sf"/>
</dbReference>
<evidence type="ECO:0000313" key="7">
    <source>
        <dbReference type="Proteomes" id="UP000672657"/>
    </source>
</evidence>
<dbReference type="InterPro" id="IPR036388">
    <property type="entry name" value="WH-like_DNA-bd_sf"/>
</dbReference>
<dbReference type="Pfam" id="PF13191">
    <property type="entry name" value="AAA_16"/>
    <property type="match status" value="1"/>
</dbReference>